<dbReference type="AlphaFoldDB" id="X1VK26"/>
<proteinExistence type="predicted"/>
<reference evidence="1" key="1">
    <citation type="journal article" date="2014" name="Front. Microbiol.">
        <title>High frequency of phylogenetically diverse reductive dehalogenase-homologous genes in deep subseafloor sedimentary metagenomes.</title>
        <authorList>
            <person name="Kawai M."/>
            <person name="Futagami T."/>
            <person name="Toyoda A."/>
            <person name="Takaki Y."/>
            <person name="Nishi S."/>
            <person name="Hori S."/>
            <person name="Arai W."/>
            <person name="Tsubouchi T."/>
            <person name="Morono Y."/>
            <person name="Uchiyama I."/>
            <person name="Ito T."/>
            <person name="Fujiyama A."/>
            <person name="Inagaki F."/>
            <person name="Takami H."/>
        </authorList>
    </citation>
    <scope>NUCLEOTIDE SEQUENCE</scope>
    <source>
        <strain evidence="1">Expedition CK06-06</strain>
    </source>
</reference>
<feature type="non-terminal residue" evidence="1">
    <location>
        <position position="1"/>
    </location>
</feature>
<accession>X1VK26</accession>
<organism evidence="1">
    <name type="scientific">marine sediment metagenome</name>
    <dbReference type="NCBI Taxonomy" id="412755"/>
    <lineage>
        <taxon>unclassified sequences</taxon>
        <taxon>metagenomes</taxon>
        <taxon>ecological metagenomes</taxon>
    </lineage>
</organism>
<dbReference type="EMBL" id="BARW01029333">
    <property type="protein sequence ID" value="GAJ08315.1"/>
    <property type="molecule type" value="Genomic_DNA"/>
</dbReference>
<name>X1VK26_9ZZZZ</name>
<gene>
    <name evidence="1" type="ORF">S12H4_47159</name>
</gene>
<protein>
    <submittedName>
        <fullName evidence="1">Uncharacterized protein</fullName>
    </submittedName>
</protein>
<evidence type="ECO:0000313" key="1">
    <source>
        <dbReference type="EMBL" id="GAJ08315.1"/>
    </source>
</evidence>
<comment type="caution">
    <text evidence="1">The sequence shown here is derived from an EMBL/GenBank/DDBJ whole genome shotgun (WGS) entry which is preliminary data.</text>
</comment>
<sequence length="68" mass="7744">CWNSPFGIKEEVYLSKEKDKRQHTYLQSLIKQMAEEKGYRAIVEEPTQAGSISTVRIGIIPPSVLCFT</sequence>